<feature type="compositionally biased region" description="Basic and acidic residues" evidence="2">
    <location>
        <begin position="163"/>
        <end position="173"/>
    </location>
</feature>
<protein>
    <submittedName>
        <fullName evidence="3">Proteasome inhibitor PI31 subunit</fullName>
    </submittedName>
</protein>
<dbReference type="GO" id="GO:0043161">
    <property type="term" value="P:proteasome-mediated ubiquitin-dependent protein catabolic process"/>
    <property type="evidence" value="ECO:0007669"/>
    <property type="project" value="InterPro"/>
</dbReference>
<dbReference type="PANTHER" id="PTHR13266">
    <property type="entry name" value="PROTEASOME INHIBITOR"/>
    <property type="match status" value="1"/>
</dbReference>
<dbReference type="AlphaFoldDB" id="A0A922IAE6"/>
<name>A0A922IAE6_DERFA</name>
<evidence type="ECO:0000313" key="4">
    <source>
        <dbReference type="Proteomes" id="UP000790347"/>
    </source>
</evidence>
<accession>A0A922IAE6</accession>
<organism evidence="3 4">
    <name type="scientific">Dermatophagoides farinae</name>
    <name type="common">American house dust mite</name>
    <dbReference type="NCBI Taxonomy" id="6954"/>
    <lineage>
        <taxon>Eukaryota</taxon>
        <taxon>Metazoa</taxon>
        <taxon>Ecdysozoa</taxon>
        <taxon>Arthropoda</taxon>
        <taxon>Chelicerata</taxon>
        <taxon>Arachnida</taxon>
        <taxon>Acari</taxon>
        <taxon>Acariformes</taxon>
        <taxon>Sarcoptiformes</taxon>
        <taxon>Astigmata</taxon>
        <taxon>Psoroptidia</taxon>
        <taxon>Analgoidea</taxon>
        <taxon>Pyroglyphidae</taxon>
        <taxon>Dermatophagoidinae</taxon>
        <taxon>Dermatophagoides</taxon>
    </lineage>
</organism>
<dbReference type="GO" id="GO:0004866">
    <property type="term" value="F:endopeptidase inhibitor activity"/>
    <property type="evidence" value="ECO:0007669"/>
    <property type="project" value="InterPro"/>
</dbReference>
<feature type="compositionally biased region" description="Low complexity" evidence="2">
    <location>
        <begin position="14"/>
        <end position="24"/>
    </location>
</feature>
<dbReference type="PANTHER" id="PTHR13266:SF1">
    <property type="entry name" value="PROTEASOME INHIBITOR PI31 SUBUNIT"/>
    <property type="match status" value="1"/>
</dbReference>
<evidence type="ECO:0000256" key="1">
    <source>
        <dbReference type="ARBA" id="ARBA00006405"/>
    </source>
</evidence>
<reference evidence="3" key="1">
    <citation type="submission" date="2013-05" db="EMBL/GenBank/DDBJ databases">
        <authorList>
            <person name="Yim A.K.Y."/>
            <person name="Chan T.F."/>
            <person name="Ji K.M."/>
            <person name="Liu X.Y."/>
            <person name="Zhou J.W."/>
            <person name="Li R.Q."/>
            <person name="Yang K.Y."/>
            <person name="Li J."/>
            <person name="Li M."/>
            <person name="Law P.T.W."/>
            <person name="Wu Y.L."/>
            <person name="Cai Z.L."/>
            <person name="Qin H."/>
            <person name="Bao Y."/>
            <person name="Leung R.K.K."/>
            <person name="Ng P.K.S."/>
            <person name="Zou J."/>
            <person name="Zhong X.J."/>
            <person name="Ran P.X."/>
            <person name="Zhong N.S."/>
            <person name="Liu Z.G."/>
            <person name="Tsui S.K.W."/>
        </authorList>
    </citation>
    <scope>NUCLEOTIDE SEQUENCE</scope>
    <source>
        <strain evidence="3">Derf</strain>
        <tissue evidence="3">Whole organism</tissue>
    </source>
</reference>
<feature type="region of interest" description="Disordered" evidence="2">
    <location>
        <begin position="1"/>
        <end position="185"/>
    </location>
</feature>
<dbReference type="EMBL" id="ASGP02000001">
    <property type="protein sequence ID" value="KAH9527911.1"/>
    <property type="molecule type" value="Genomic_DNA"/>
</dbReference>
<comment type="similarity">
    <text evidence="1">Belongs to the proteasome inhibitor PI31 family.</text>
</comment>
<keyword evidence="4" id="KW-1185">Reference proteome</keyword>
<proteinExistence type="inferred from homology"/>
<dbReference type="Proteomes" id="UP000790347">
    <property type="component" value="Unassembled WGS sequence"/>
</dbReference>
<reference evidence="3" key="2">
    <citation type="journal article" date="2022" name="Res Sq">
        <title>Comparative Genomics Reveals Insights into the Divergent Evolution of Astigmatic Mites and Household Pest Adaptations.</title>
        <authorList>
            <person name="Xiong Q."/>
            <person name="Wan A.T.-Y."/>
            <person name="Liu X.-Y."/>
            <person name="Fung C.S.-H."/>
            <person name="Xiao X."/>
            <person name="Malainual N."/>
            <person name="Hou J."/>
            <person name="Wang L."/>
            <person name="Wang M."/>
            <person name="Yang K."/>
            <person name="Cui Y."/>
            <person name="Leung E."/>
            <person name="Nong W."/>
            <person name="Shin S.-K."/>
            <person name="Au S."/>
            <person name="Jeong K.Y."/>
            <person name="Chew F.T."/>
            <person name="Hui J."/>
            <person name="Leung T.F."/>
            <person name="Tungtrongchitr A."/>
            <person name="Zhong N."/>
            <person name="Liu Z."/>
            <person name="Tsui S."/>
        </authorList>
    </citation>
    <scope>NUCLEOTIDE SEQUENCE</scope>
    <source>
        <strain evidence="3">Derf</strain>
        <tissue evidence="3">Whole organism</tissue>
    </source>
</reference>
<evidence type="ECO:0000313" key="3">
    <source>
        <dbReference type="EMBL" id="KAH9527911.1"/>
    </source>
</evidence>
<gene>
    <name evidence="3" type="primary">PSMF1</name>
    <name evidence="3" type="ORF">DERF_001898</name>
</gene>
<dbReference type="GO" id="GO:0070628">
    <property type="term" value="F:proteasome binding"/>
    <property type="evidence" value="ECO:0007669"/>
    <property type="project" value="InterPro"/>
</dbReference>
<comment type="caution">
    <text evidence="3">The sequence shown here is derived from an EMBL/GenBank/DDBJ whole genome shotgun (WGS) entry which is preliminary data.</text>
</comment>
<dbReference type="InterPro" id="IPR045128">
    <property type="entry name" value="PI31-like"/>
</dbReference>
<sequence>MSNFNCQKQPIVAPSSSSTENPSSPDDRDIPTSAQPKSILENDPNRLIYPPIGRGDLDPSGQGIGGGMLSSSTENSSSRDDHDIPTPAQPRSILEDDPNRLIYPPIGRGDLDPFGQGIGGGMLFDPFSGNRFRPERGPPVNMPRGALPPGARYDPVGPLPDARFFRPDPDHLPPPRGPGFDRSFF</sequence>
<evidence type="ECO:0000256" key="2">
    <source>
        <dbReference type="SAM" id="MobiDB-lite"/>
    </source>
</evidence>